<proteinExistence type="predicted"/>
<dbReference type="EMBL" id="JBBPBK010000002">
    <property type="protein sequence ID" value="KAK9290316.1"/>
    <property type="molecule type" value="Genomic_DNA"/>
</dbReference>
<evidence type="ECO:0000313" key="3">
    <source>
        <dbReference type="Proteomes" id="UP001415857"/>
    </source>
</evidence>
<comment type="caution">
    <text evidence="2">The sequence shown here is derived from an EMBL/GenBank/DDBJ whole genome shotgun (WGS) entry which is preliminary data.</text>
</comment>
<feature type="compositionally biased region" description="Polar residues" evidence="1">
    <location>
        <begin position="69"/>
        <end position="78"/>
    </location>
</feature>
<organism evidence="2 3">
    <name type="scientific">Liquidambar formosana</name>
    <name type="common">Formosan gum</name>
    <dbReference type="NCBI Taxonomy" id="63359"/>
    <lineage>
        <taxon>Eukaryota</taxon>
        <taxon>Viridiplantae</taxon>
        <taxon>Streptophyta</taxon>
        <taxon>Embryophyta</taxon>
        <taxon>Tracheophyta</taxon>
        <taxon>Spermatophyta</taxon>
        <taxon>Magnoliopsida</taxon>
        <taxon>eudicotyledons</taxon>
        <taxon>Gunneridae</taxon>
        <taxon>Pentapetalae</taxon>
        <taxon>Saxifragales</taxon>
        <taxon>Altingiaceae</taxon>
        <taxon>Liquidambar</taxon>
    </lineage>
</organism>
<protein>
    <submittedName>
        <fullName evidence="2">Uncharacterized protein</fullName>
    </submittedName>
</protein>
<feature type="compositionally biased region" description="Basic and acidic residues" evidence="1">
    <location>
        <begin position="57"/>
        <end position="67"/>
    </location>
</feature>
<evidence type="ECO:0000256" key="1">
    <source>
        <dbReference type="SAM" id="MobiDB-lite"/>
    </source>
</evidence>
<feature type="region of interest" description="Disordered" evidence="1">
    <location>
        <begin position="46"/>
        <end position="83"/>
    </location>
</feature>
<name>A0AAP0S339_LIQFO</name>
<keyword evidence="3" id="KW-1185">Reference proteome</keyword>
<evidence type="ECO:0000313" key="2">
    <source>
        <dbReference type="EMBL" id="KAK9290316.1"/>
    </source>
</evidence>
<dbReference type="Proteomes" id="UP001415857">
    <property type="component" value="Unassembled WGS sequence"/>
</dbReference>
<dbReference type="AlphaFoldDB" id="A0AAP0S339"/>
<accession>A0AAP0S339</accession>
<sequence length="233" mass="26962">MAYYGSYYNEYIFRDYDPALYDACDGIAGTYEGLLPSLGAIFYPRPTLDPNSPPQEELPHEKEEADFTNRGQNENGLTEGTHGGEQLHYTGWENWPSEYNFCSGGCWGEDFVSHGHGTCDNRYGSGLEKTDYFYQTEEQLNGFYSYYEGMDEQPGCDYNAWSGLGYEYGYEEDSWDYSRQEPKPTYGYSQDALGLCESVFGYWPCLFREDQKSYDDEAANRQIYGQTWNWTMD</sequence>
<gene>
    <name evidence="2" type="ORF">L1049_008483</name>
</gene>
<reference evidence="2 3" key="1">
    <citation type="journal article" date="2024" name="Plant J.">
        <title>Genome sequences and population genomics reveal climatic adaptation and genomic divergence between two closely related sweetgum species.</title>
        <authorList>
            <person name="Xu W.Q."/>
            <person name="Ren C.Q."/>
            <person name="Zhang X.Y."/>
            <person name="Comes H.P."/>
            <person name="Liu X.H."/>
            <person name="Li Y.G."/>
            <person name="Kettle C.J."/>
            <person name="Jalonen R."/>
            <person name="Gaisberger H."/>
            <person name="Ma Y.Z."/>
            <person name="Qiu Y.X."/>
        </authorList>
    </citation>
    <scope>NUCLEOTIDE SEQUENCE [LARGE SCALE GENOMIC DNA]</scope>
    <source>
        <strain evidence="2">Hangzhou</strain>
    </source>
</reference>